<comment type="similarity">
    <text evidence="2 9">Belongs to the mitochondrial pyruvate carrier (MPC) (TC 2.A.105) family.</text>
</comment>
<name>A0A0L0G9C4_9EUKA</name>
<evidence type="ECO:0000313" key="11">
    <source>
        <dbReference type="Proteomes" id="UP000054560"/>
    </source>
</evidence>
<dbReference type="InterPro" id="IPR005336">
    <property type="entry name" value="MPC"/>
</dbReference>
<evidence type="ECO:0000256" key="8">
    <source>
        <dbReference type="ARBA" id="ARBA00023136"/>
    </source>
</evidence>
<evidence type="ECO:0000256" key="2">
    <source>
        <dbReference type="ARBA" id="ARBA00006416"/>
    </source>
</evidence>
<comment type="subcellular location">
    <subcellularLocation>
        <location evidence="1 9">Mitochondrion inner membrane</location>
        <topology evidence="1 9">Multi-pass membrane protein</topology>
    </subcellularLocation>
</comment>
<reference evidence="10 11" key="1">
    <citation type="submission" date="2011-02" db="EMBL/GenBank/DDBJ databases">
        <title>The Genome Sequence of Sphaeroforma arctica JP610.</title>
        <authorList>
            <consortium name="The Broad Institute Genome Sequencing Platform"/>
            <person name="Russ C."/>
            <person name="Cuomo C."/>
            <person name="Young S.K."/>
            <person name="Zeng Q."/>
            <person name="Gargeya S."/>
            <person name="Alvarado L."/>
            <person name="Berlin A."/>
            <person name="Chapman S.B."/>
            <person name="Chen Z."/>
            <person name="Freedman E."/>
            <person name="Gellesch M."/>
            <person name="Goldberg J."/>
            <person name="Griggs A."/>
            <person name="Gujja S."/>
            <person name="Heilman E."/>
            <person name="Heiman D."/>
            <person name="Howarth C."/>
            <person name="Mehta T."/>
            <person name="Neiman D."/>
            <person name="Pearson M."/>
            <person name="Roberts A."/>
            <person name="Saif S."/>
            <person name="Shea T."/>
            <person name="Shenoy N."/>
            <person name="Sisk P."/>
            <person name="Stolte C."/>
            <person name="Sykes S."/>
            <person name="White J."/>
            <person name="Yandava C."/>
            <person name="Burger G."/>
            <person name="Gray M.W."/>
            <person name="Holland P.W.H."/>
            <person name="King N."/>
            <person name="Lang F.B.F."/>
            <person name="Roger A.J."/>
            <person name="Ruiz-Trillo I."/>
            <person name="Haas B."/>
            <person name="Nusbaum C."/>
            <person name="Birren B."/>
        </authorList>
    </citation>
    <scope>NUCLEOTIDE SEQUENCE [LARGE SCALE GENOMIC DNA]</scope>
    <source>
        <strain evidence="10 11">JP610</strain>
    </source>
</reference>
<evidence type="ECO:0000313" key="10">
    <source>
        <dbReference type="EMBL" id="KNC84863.1"/>
    </source>
</evidence>
<keyword evidence="5 9" id="KW-0999">Mitochondrion inner membrane</keyword>
<dbReference type="eggNOG" id="ENOG502S29Z">
    <property type="taxonomic scope" value="Eukaryota"/>
</dbReference>
<keyword evidence="7 9" id="KW-0496">Mitochondrion</keyword>
<evidence type="ECO:0000256" key="5">
    <source>
        <dbReference type="ARBA" id="ARBA00022792"/>
    </source>
</evidence>
<dbReference type="EMBL" id="KQ241736">
    <property type="protein sequence ID" value="KNC84863.1"/>
    <property type="molecule type" value="Genomic_DNA"/>
</dbReference>
<dbReference type="STRING" id="667725.A0A0L0G9C4"/>
<dbReference type="Pfam" id="PF03650">
    <property type="entry name" value="MPC"/>
    <property type="match status" value="1"/>
</dbReference>
<evidence type="ECO:0000256" key="7">
    <source>
        <dbReference type="ARBA" id="ARBA00023128"/>
    </source>
</evidence>
<dbReference type="RefSeq" id="XP_014158765.1">
    <property type="nucleotide sequence ID" value="XM_014303290.1"/>
</dbReference>
<sequence>MQAANQAAPALLRGWVGNQRLFANKVALSMEKSVPGFAFVNNVTNSAPLWKWALAIVPLTQAVTGEPSVDKLDLNQSLSLTFTGIVWSYYATIIQPQNAGSKALCAVNIALLTSNGYNAYRKMKYDGVI</sequence>
<dbReference type="Proteomes" id="UP000054560">
    <property type="component" value="Unassembled WGS sequence"/>
</dbReference>
<evidence type="ECO:0000256" key="3">
    <source>
        <dbReference type="ARBA" id="ARBA00022448"/>
    </source>
</evidence>
<keyword evidence="3 9" id="KW-0813">Transport</keyword>
<evidence type="ECO:0000256" key="1">
    <source>
        <dbReference type="ARBA" id="ARBA00004448"/>
    </source>
</evidence>
<keyword evidence="6" id="KW-1133">Transmembrane helix</keyword>
<comment type="function">
    <text evidence="9">Mediates the uptake of pyruvate into mitochondria.</text>
</comment>
<accession>A0A0L0G9C4</accession>
<gene>
    <name evidence="10" type="ORF">SARC_02945</name>
</gene>
<evidence type="ECO:0000256" key="6">
    <source>
        <dbReference type="ARBA" id="ARBA00022989"/>
    </source>
</evidence>
<dbReference type="GO" id="GO:0006850">
    <property type="term" value="P:pyruvate import into mitochondria"/>
    <property type="evidence" value="ECO:0007669"/>
    <property type="project" value="InterPro"/>
</dbReference>
<dbReference type="AlphaFoldDB" id="A0A0L0G9C4"/>
<keyword evidence="8" id="KW-0472">Membrane</keyword>
<organism evidence="10 11">
    <name type="scientific">Sphaeroforma arctica JP610</name>
    <dbReference type="NCBI Taxonomy" id="667725"/>
    <lineage>
        <taxon>Eukaryota</taxon>
        <taxon>Ichthyosporea</taxon>
        <taxon>Ichthyophonida</taxon>
        <taxon>Sphaeroforma</taxon>
    </lineage>
</organism>
<protein>
    <recommendedName>
        <fullName evidence="9">Mitochondrial pyruvate carrier</fullName>
    </recommendedName>
</protein>
<keyword evidence="11" id="KW-1185">Reference proteome</keyword>
<dbReference type="GO" id="GO:0005743">
    <property type="term" value="C:mitochondrial inner membrane"/>
    <property type="evidence" value="ECO:0007669"/>
    <property type="project" value="UniProtKB-SubCell"/>
</dbReference>
<keyword evidence="4" id="KW-0812">Transmembrane</keyword>
<evidence type="ECO:0000256" key="9">
    <source>
        <dbReference type="RuleBase" id="RU363100"/>
    </source>
</evidence>
<dbReference type="GeneID" id="25903449"/>
<evidence type="ECO:0000256" key="4">
    <source>
        <dbReference type="ARBA" id="ARBA00022692"/>
    </source>
</evidence>
<dbReference type="OrthoDB" id="869189at2759"/>
<proteinExistence type="inferred from homology"/>